<keyword evidence="2" id="KW-1185">Reference proteome</keyword>
<dbReference type="Proteomes" id="UP001064048">
    <property type="component" value="Chromosome 13"/>
</dbReference>
<organism evidence="1 2">
    <name type="scientific">Choristoneura fumiferana</name>
    <name type="common">Spruce budworm moth</name>
    <name type="synonym">Archips fumiferana</name>
    <dbReference type="NCBI Taxonomy" id="7141"/>
    <lineage>
        <taxon>Eukaryota</taxon>
        <taxon>Metazoa</taxon>
        <taxon>Ecdysozoa</taxon>
        <taxon>Arthropoda</taxon>
        <taxon>Hexapoda</taxon>
        <taxon>Insecta</taxon>
        <taxon>Pterygota</taxon>
        <taxon>Neoptera</taxon>
        <taxon>Endopterygota</taxon>
        <taxon>Lepidoptera</taxon>
        <taxon>Glossata</taxon>
        <taxon>Ditrysia</taxon>
        <taxon>Tortricoidea</taxon>
        <taxon>Tortricidae</taxon>
        <taxon>Tortricinae</taxon>
        <taxon>Choristoneura</taxon>
    </lineage>
</organism>
<protein>
    <submittedName>
        <fullName evidence="1">Uncharacterized protein</fullName>
    </submittedName>
</protein>
<name>A0ACC0JA12_CHOFU</name>
<reference evidence="1 2" key="1">
    <citation type="journal article" date="2022" name="Genome Biol. Evol.">
        <title>The Spruce Budworm Genome: Reconstructing the Evolutionary History of Antifreeze Proteins.</title>
        <authorList>
            <person name="Beliveau C."/>
            <person name="Gagne P."/>
            <person name="Picq S."/>
            <person name="Vernygora O."/>
            <person name="Keeling C.I."/>
            <person name="Pinkney K."/>
            <person name="Doucet D."/>
            <person name="Wen F."/>
            <person name="Johnston J.S."/>
            <person name="Maaroufi H."/>
            <person name="Boyle B."/>
            <person name="Laroche J."/>
            <person name="Dewar K."/>
            <person name="Juretic N."/>
            <person name="Blackburn G."/>
            <person name="Nisole A."/>
            <person name="Brunet B."/>
            <person name="Brandao M."/>
            <person name="Lumley L."/>
            <person name="Duan J."/>
            <person name="Quan G."/>
            <person name="Lucarotti C.J."/>
            <person name="Roe A.D."/>
            <person name="Sperling F.A.H."/>
            <person name="Levesque R.C."/>
            <person name="Cusson M."/>
        </authorList>
    </citation>
    <scope>NUCLEOTIDE SEQUENCE [LARGE SCALE GENOMIC DNA]</scope>
    <source>
        <strain evidence="1">Glfc:IPQL:Cfum</strain>
    </source>
</reference>
<sequence length="109" mass="11860">MSTKAFLSSKADKEAAVLKNTGKEGRRRIRHIASIMSDKQLSSFGDTLKKERLIANCALGQRQQTPPCSVLVSHSSSARSSISMCNDSFTDLGFHDKNKRCEDAVASGL</sequence>
<evidence type="ECO:0000313" key="1">
    <source>
        <dbReference type="EMBL" id="KAI8420968.1"/>
    </source>
</evidence>
<evidence type="ECO:0000313" key="2">
    <source>
        <dbReference type="Proteomes" id="UP001064048"/>
    </source>
</evidence>
<proteinExistence type="predicted"/>
<gene>
    <name evidence="1" type="ORF">MSG28_008117</name>
</gene>
<dbReference type="EMBL" id="CM046113">
    <property type="protein sequence ID" value="KAI8420968.1"/>
    <property type="molecule type" value="Genomic_DNA"/>
</dbReference>
<comment type="caution">
    <text evidence="1">The sequence shown here is derived from an EMBL/GenBank/DDBJ whole genome shotgun (WGS) entry which is preliminary data.</text>
</comment>
<accession>A0ACC0JA12</accession>